<accession>H2Z3T4</accession>
<name>H2Z3T4_CIOSA</name>
<reference evidence="2" key="2">
    <citation type="submission" date="2025-08" db="UniProtKB">
        <authorList>
            <consortium name="Ensembl"/>
        </authorList>
    </citation>
    <scope>IDENTIFICATION</scope>
</reference>
<evidence type="ECO:0000256" key="1">
    <source>
        <dbReference type="SAM" id="MobiDB-lite"/>
    </source>
</evidence>
<feature type="region of interest" description="Disordered" evidence="1">
    <location>
        <begin position="189"/>
        <end position="215"/>
    </location>
</feature>
<evidence type="ECO:0000313" key="3">
    <source>
        <dbReference type="Proteomes" id="UP000007875"/>
    </source>
</evidence>
<keyword evidence="3" id="KW-1185">Reference proteome</keyword>
<reference evidence="3" key="1">
    <citation type="submission" date="2003-08" db="EMBL/GenBank/DDBJ databases">
        <authorList>
            <person name="Birren B."/>
            <person name="Nusbaum C."/>
            <person name="Abebe A."/>
            <person name="Abouelleil A."/>
            <person name="Adekoya E."/>
            <person name="Ait-zahra M."/>
            <person name="Allen N."/>
            <person name="Allen T."/>
            <person name="An P."/>
            <person name="Anderson M."/>
            <person name="Anderson S."/>
            <person name="Arachchi H."/>
            <person name="Armbruster J."/>
            <person name="Bachantsang P."/>
            <person name="Baldwin J."/>
            <person name="Barry A."/>
            <person name="Bayul T."/>
            <person name="Blitshsteyn B."/>
            <person name="Bloom T."/>
            <person name="Blye J."/>
            <person name="Boguslavskiy L."/>
            <person name="Borowsky M."/>
            <person name="Boukhgalter B."/>
            <person name="Brunache A."/>
            <person name="Butler J."/>
            <person name="Calixte N."/>
            <person name="Calvo S."/>
            <person name="Camarata J."/>
            <person name="Campo K."/>
            <person name="Chang J."/>
            <person name="Cheshatsang Y."/>
            <person name="Citroen M."/>
            <person name="Collymore A."/>
            <person name="Considine T."/>
            <person name="Cook A."/>
            <person name="Cooke P."/>
            <person name="Corum B."/>
            <person name="Cuomo C."/>
            <person name="David R."/>
            <person name="Dawoe T."/>
            <person name="Degray S."/>
            <person name="Dodge S."/>
            <person name="Dooley K."/>
            <person name="Dorje P."/>
            <person name="Dorjee K."/>
            <person name="Dorris L."/>
            <person name="Duffey N."/>
            <person name="Dupes A."/>
            <person name="Elkins T."/>
            <person name="Engels R."/>
            <person name="Erickson J."/>
            <person name="Farina A."/>
            <person name="Faro S."/>
            <person name="Ferreira P."/>
            <person name="Fischer H."/>
            <person name="Fitzgerald M."/>
            <person name="Foley K."/>
            <person name="Gage D."/>
            <person name="Galagan J."/>
            <person name="Gearin G."/>
            <person name="Gnerre S."/>
            <person name="Gnirke A."/>
            <person name="Goyette A."/>
            <person name="Graham J."/>
            <person name="Grandbois E."/>
            <person name="Gyaltsen K."/>
            <person name="Hafez N."/>
            <person name="Hagopian D."/>
            <person name="Hagos B."/>
            <person name="Hall J."/>
            <person name="Hatcher B."/>
            <person name="Heller A."/>
            <person name="Higgins H."/>
            <person name="Honan T."/>
            <person name="Horn A."/>
            <person name="Houde N."/>
            <person name="Hughes L."/>
            <person name="Hulme W."/>
            <person name="Husby E."/>
            <person name="Iliev I."/>
            <person name="Jaffe D."/>
            <person name="Jones C."/>
            <person name="Kamal M."/>
            <person name="Kamat A."/>
            <person name="Kamvysselis M."/>
            <person name="Karlsson E."/>
            <person name="Kells C."/>
            <person name="Kieu A."/>
            <person name="Kisner P."/>
            <person name="Kodira C."/>
            <person name="Kulbokas E."/>
            <person name="Labutti K."/>
            <person name="Lama D."/>
            <person name="Landers T."/>
            <person name="Leger J."/>
            <person name="Levine S."/>
            <person name="Lewis D."/>
            <person name="Lewis T."/>
            <person name="Lindblad-toh K."/>
            <person name="Liu X."/>
            <person name="Lokyitsang T."/>
            <person name="Lokyitsang Y."/>
            <person name="Lucien O."/>
            <person name="Lui A."/>
            <person name="Ma L.J."/>
            <person name="Mabbitt R."/>
            <person name="Macdonald J."/>
            <person name="Maclean C."/>
            <person name="Major J."/>
            <person name="Manning J."/>
            <person name="Marabella R."/>
            <person name="Maru K."/>
            <person name="Matthews C."/>
            <person name="Mauceli E."/>
            <person name="Mccarthy M."/>
            <person name="Mcdonough S."/>
            <person name="Mcghee T."/>
            <person name="Meldrim J."/>
            <person name="Meneus L."/>
            <person name="Mesirov J."/>
            <person name="Mihalev A."/>
            <person name="Mihova T."/>
            <person name="Mikkelsen T."/>
            <person name="Mlenga V."/>
            <person name="Moru K."/>
            <person name="Mozes J."/>
            <person name="Mulrain L."/>
            <person name="Munson G."/>
            <person name="Naylor J."/>
            <person name="Newes C."/>
            <person name="Nguyen C."/>
            <person name="Nguyen N."/>
            <person name="Nguyen T."/>
            <person name="Nicol R."/>
            <person name="Nielsen C."/>
            <person name="Nizzari M."/>
            <person name="Norbu C."/>
            <person name="Norbu N."/>
            <person name="O'donnell P."/>
            <person name="Okoawo O."/>
            <person name="O'leary S."/>
            <person name="Omotosho B."/>
            <person name="O'neill K."/>
            <person name="Osman S."/>
            <person name="Parker S."/>
            <person name="Perrin D."/>
            <person name="Phunkhang P."/>
            <person name="Piqani B."/>
            <person name="Purcell S."/>
            <person name="Rachupka T."/>
            <person name="Ramasamy U."/>
            <person name="Rameau R."/>
            <person name="Ray V."/>
            <person name="Raymond C."/>
            <person name="Retta R."/>
            <person name="Richardson S."/>
            <person name="Rise C."/>
            <person name="Rodriguez J."/>
            <person name="Rogers J."/>
            <person name="Rogov P."/>
            <person name="Rutman M."/>
            <person name="Schupbach R."/>
            <person name="Seaman C."/>
            <person name="Settipalli S."/>
            <person name="Sharpe T."/>
            <person name="Sheridan J."/>
            <person name="Sherpa N."/>
            <person name="Shi J."/>
            <person name="Smirnov S."/>
            <person name="Smith C."/>
            <person name="Sougnez C."/>
            <person name="Spencer B."/>
            <person name="Stalker J."/>
            <person name="Stange-thomann N."/>
            <person name="Stavropoulos S."/>
            <person name="Stetson K."/>
            <person name="Stone C."/>
            <person name="Stone S."/>
            <person name="Stubbs M."/>
            <person name="Talamas J."/>
            <person name="Tchuinga P."/>
            <person name="Tenzing P."/>
            <person name="Tesfaye S."/>
            <person name="Theodore J."/>
            <person name="Thoulutsang Y."/>
            <person name="Topham K."/>
            <person name="Towey S."/>
            <person name="Tsamla T."/>
            <person name="Tsomo N."/>
            <person name="Vallee D."/>
            <person name="Vassiliev H."/>
            <person name="Venkataraman V."/>
            <person name="Vinson J."/>
            <person name="Vo A."/>
            <person name="Wade C."/>
            <person name="Wang S."/>
            <person name="Wangchuk T."/>
            <person name="Wangdi T."/>
            <person name="Whittaker C."/>
            <person name="Wilkinson J."/>
            <person name="Wu Y."/>
            <person name="Wyman D."/>
            <person name="Yadav S."/>
            <person name="Yang S."/>
            <person name="Yang X."/>
            <person name="Yeager S."/>
            <person name="Yee E."/>
            <person name="Young G."/>
            <person name="Zainoun J."/>
            <person name="Zembeck L."/>
            <person name="Zimmer A."/>
            <person name="Zody M."/>
            <person name="Lander E."/>
        </authorList>
    </citation>
    <scope>NUCLEOTIDE SEQUENCE [LARGE SCALE GENOMIC DNA]</scope>
</reference>
<proteinExistence type="predicted"/>
<dbReference type="InParanoid" id="H2Z3T4"/>
<dbReference type="HOGENOM" id="CLU_1209446_0_0_1"/>
<protein>
    <submittedName>
        <fullName evidence="2">Uncharacterized protein</fullName>
    </submittedName>
</protein>
<dbReference type="AlphaFoldDB" id="H2Z3T4"/>
<organism evidence="2 3">
    <name type="scientific">Ciona savignyi</name>
    <name type="common">Pacific transparent sea squirt</name>
    <dbReference type="NCBI Taxonomy" id="51511"/>
    <lineage>
        <taxon>Eukaryota</taxon>
        <taxon>Metazoa</taxon>
        <taxon>Chordata</taxon>
        <taxon>Tunicata</taxon>
        <taxon>Ascidiacea</taxon>
        <taxon>Phlebobranchia</taxon>
        <taxon>Cionidae</taxon>
        <taxon>Ciona</taxon>
    </lineage>
</organism>
<reference evidence="2" key="3">
    <citation type="submission" date="2025-09" db="UniProtKB">
        <authorList>
            <consortium name="Ensembl"/>
        </authorList>
    </citation>
    <scope>IDENTIFICATION</scope>
</reference>
<dbReference type="Proteomes" id="UP000007875">
    <property type="component" value="Unassembled WGS sequence"/>
</dbReference>
<dbReference type="Ensembl" id="ENSCSAVT00000012389.1">
    <property type="protein sequence ID" value="ENSCSAVP00000012246.1"/>
    <property type="gene ID" value="ENSCSAVG00000007209.1"/>
</dbReference>
<sequence>MTNSASRTAFAPRTRRACKNGENIFQRFVSSVRPDLPLATKIRQLMQRNRNFNLFKPSVRNLLNRQHLQTRIAATTVSLTTRAQRRTPTQRHLARSMRTLLFRIPTRTRQQRAAIYTKIQRWKKIMRILPQPLHRSATYPHPLLRDRNRGNPPCCPHVIHIRGQTSSAKHPSYPFDHPQGDFPPPPLKMWVQPRGRSTENRSPRQYPTSEIYHRSRNRKFPSKFLRCRK</sequence>
<evidence type="ECO:0000313" key="2">
    <source>
        <dbReference type="Ensembl" id="ENSCSAVP00000012246.1"/>
    </source>
</evidence>